<dbReference type="Gene3D" id="3.40.50.150">
    <property type="entry name" value="Vaccinia Virus protein VP39"/>
    <property type="match status" value="1"/>
</dbReference>
<dbReference type="OrthoDB" id="9782855at2"/>
<dbReference type="GO" id="GO:0008168">
    <property type="term" value="F:methyltransferase activity"/>
    <property type="evidence" value="ECO:0007669"/>
    <property type="project" value="UniProtKB-KW"/>
</dbReference>
<keyword evidence="2" id="KW-1185">Reference proteome</keyword>
<protein>
    <submittedName>
        <fullName evidence="1">Methyltransferase</fullName>
    </submittedName>
</protein>
<dbReference type="Proteomes" id="UP000232145">
    <property type="component" value="Unassembled WGS sequence"/>
</dbReference>
<dbReference type="PANTHER" id="PTHR43861:SF6">
    <property type="entry name" value="METHYLTRANSFERASE TYPE 11"/>
    <property type="match status" value="1"/>
</dbReference>
<dbReference type="GO" id="GO:0032259">
    <property type="term" value="P:methylation"/>
    <property type="evidence" value="ECO:0007669"/>
    <property type="project" value="UniProtKB-KW"/>
</dbReference>
<dbReference type="EMBL" id="NPDX01000001">
    <property type="protein sequence ID" value="PJZ86302.1"/>
    <property type="molecule type" value="Genomic_DNA"/>
</dbReference>
<evidence type="ECO:0000313" key="1">
    <source>
        <dbReference type="EMBL" id="PJZ86302.1"/>
    </source>
</evidence>
<gene>
    <name evidence="1" type="ORF">CH364_09090</name>
</gene>
<dbReference type="SUPFAM" id="SSF53335">
    <property type="entry name" value="S-adenosyl-L-methionine-dependent methyltransferases"/>
    <property type="match status" value="1"/>
</dbReference>
<evidence type="ECO:0000313" key="2">
    <source>
        <dbReference type="Proteomes" id="UP000232145"/>
    </source>
</evidence>
<accession>A0A2N0APQ7</accession>
<dbReference type="PANTHER" id="PTHR43861">
    <property type="entry name" value="TRANS-ACONITATE 2-METHYLTRANSFERASE-RELATED"/>
    <property type="match status" value="1"/>
</dbReference>
<sequence length="291" mass="33148">MNINTCYLCNTNSFQNRPGKVRDNDQLIVKECLSCGLVFLSSFDHIHEAHYQESGMHGNSLPEIAEWLNETEKDDDRRFQFLKEKISNRSVLDFGCGVGGFLIKAKDVAKVADGVELETRLQSHFNNNQISVFTSLDEISKTAKKYDLITAFHVVEHLSDPVAIINELSKFLTNTGELIIEVPSSNDALLTLYENKAFSEFTYWSQHLFLFNAQTFSSLVKKTHLQLNWIKFIQRYPLSNHLYWLAKGKPGGHKIWNHLNSDILDQTYESVLAANGLTDTIIASVSRKKDI</sequence>
<keyword evidence="1" id="KW-0808">Transferase</keyword>
<dbReference type="AlphaFoldDB" id="A0A2N0APQ7"/>
<dbReference type="InterPro" id="IPR029063">
    <property type="entry name" value="SAM-dependent_MTases_sf"/>
</dbReference>
<reference evidence="1 2" key="1">
    <citation type="submission" date="2017-07" db="EMBL/GenBank/DDBJ databases">
        <title>Leptospira spp. isolated from tropical soils.</title>
        <authorList>
            <person name="Thibeaux R."/>
            <person name="Iraola G."/>
            <person name="Ferres I."/>
            <person name="Bierque E."/>
            <person name="Girault D."/>
            <person name="Soupe-Gilbert M.-E."/>
            <person name="Picardeau M."/>
            <person name="Goarant C."/>
        </authorList>
    </citation>
    <scope>NUCLEOTIDE SEQUENCE [LARGE SCALE GENOMIC DNA]</scope>
    <source>
        <strain evidence="1 2">FH2-B-A1</strain>
    </source>
</reference>
<dbReference type="RefSeq" id="WP_100743184.1">
    <property type="nucleotide sequence ID" value="NZ_NPDW01000001.1"/>
</dbReference>
<name>A0A2N0APQ7_9LEPT</name>
<keyword evidence="1" id="KW-0489">Methyltransferase</keyword>
<organism evidence="1 2">
    <name type="scientific">Leptospira harrisiae</name>
    <dbReference type="NCBI Taxonomy" id="2023189"/>
    <lineage>
        <taxon>Bacteria</taxon>
        <taxon>Pseudomonadati</taxon>
        <taxon>Spirochaetota</taxon>
        <taxon>Spirochaetia</taxon>
        <taxon>Leptospirales</taxon>
        <taxon>Leptospiraceae</taxon>
        <taxon>Leptospira</taxon>
    </lineage>
</organism>
<dbReference type="Pfam" id="PF13489">
    <property type="entry name" value="Methyltransf_23"/>
    <property type="match status" value="1"/>
</dbReference>
<proteinExistence type="predicted"/>
<dbReference type="CDD" id="cd02440">
    <property type="entry name" value="AdoMet_MTases"/>
    <property type="match status" value="1"/>
</dbReference>
<comment type="caution">
    <text evidence="1">The sequence shown here is derived from an EMBL/GenBank/DDBJ whole genome shotgun (WGS) entry which is preliminary data.</text>
</comment>